<dbReference type="PROSITE" id="PS50081">
    <property type="entry name" value="ZF_DAG_PE_2"/>
    <property type="match status" value="1"/>
</dbReference>
<dbReference type="Pfam" id="PF02893">
    <property type="entry name" value="GRAM"/>
    <property type="match status" value="1"/>
</dbReference>
<feature type="compositionally biased region" description="Acidic residues" evidence="8">
    <location>
        <begin position="98"/>
        <end position="112"/>
    </location>
</feature>
<dbReference type="PROSITE" id="PS50003">
    <property type="entry name" value="PH_DOMAIN"/>
    <property type="match status" value="1"/>
</dbReference>
<dbReference type="InterPro" id="IPR043153">
    <property type="entry name" value="DENN_C"/>
</dbReference>
<dbReference type="InterPro" id="IPR005112">
    <property type="entry name" value="dDENN_dom"/>
</dbReference>
<dbReference type="GO" id="GO:0005737">
    <property type="term" value="C:cytoplasm"/>
    <property type="evidence" value="ECO:0007669"/>
    <property type="project" value="TreeGrafter"/>
</dbReference>
<feature type="domain" description="Phorbol-ester/DAG-type" evidence="10">
    <location>
        <begin position="2300"/>
        <end position="2350"/>
    </location>
</feature>
<dbReference type="Pfam" id="PF00130">
    <property type="entry name" value="C1_1"/>
    <property type="match status" value="1"/>
</dbReference>
<dbReference type="PANTHER" id="PTHR10807:SF109">
    <property type="entry name" value="SET DOMAIN BINDING FACTOR, ISOFORM A"/>
    <property type="match status" value="1"/>
</dbReference>
<dbReference type="CDD" id="cd14534">
    <property type="entry name" value="PTP-MTMR5-like"/>
    <property type="match status" value="1"/>
</dbReference>
<proteinExistence type="inferred from homology"/>
<dbReference type="PRINTS" id="PR00008">
    <property type="entry name" value="DAGPEDOMAIN"/>
</dbReference>
<dbReference type="GO" id="GO:0005085">
    <property type="term" value="F:guanyl-nucleotide exchange factor activity"/>
    <property type="evidence" value="ECO:0007669"/>
    <property type="project" value="UniProtKB-KW"/>
</dbReference>
<reference evidence="13" key="1">
    <citation type="submission" date="2022-01" db="EMBL/GenBank/DDBJ databases">
        <authorList>
            <person name="Braso-Vives M."/>
        </authorList>
    </citation>
    <scope>NUCLEOTIDE SEQUENCE</scope>
</reference>
<dbReference type="InterPro" id="IPR005113">
    <property type="entry name" value="uDENN_dom"/>
</dbReference>
<dbReference type="GO" id="GO:0016020">
    <property type="term" value="C:membrane"/>
    <property type="evidence" value="ECO:0007669"/>
    <property type="project" value="TreeGrafter"/>
</dbReference>
<dbReference type="Pfam" id="PF12335">
    <property type="entry name" value="SBF2"/>
    <property type="match status" value="3"/>
</dbReference>
<sequence>MARLADYFIVVGFDHNKERGIGTGRGKILQRFPLTDWEDVTFHQGIELFCQPGGWNLSMQRRPPAFFVATLTDMDAERHYCACLSFMEPVEVQPNQPDDQESEEEEEEEGVENGEGPKQTLMFAPKSLVLVSRLQHFETFRHCLGILYTVYIENQSVQIETLVGNILGSVHVPPPGGPQVRFSIGAGDRQALQPPLSDSLPVTGTTVAMLFRQLGIYNVICLFCAALTDHKILFHSTSYSRMSDACQALCALMFPIKYSYVYIPVLPAFLKEVLSTPTPFIIGVHASLKNEMAELLDVIIADLDGGCLTVPDCISLSLLPEPLLSRTKLALSMVLHPDLHVSDHAFPPESTAPSPLPMLDKEIRAIFLRLIAELFFGYRGCLTLIRIHPEPVITFHKGCLTFIHSEPVITFHKVSTVPLHCTYTYLHCTYTVPTLYRGCLTLIRIHPEPVITFHKATFLSQRGLIDDDFLTKVLDGMSFRPFVHERGPPYRPCDIFDELISGIHTVVRDEGVDNKRVMKNVHELARQLYLNENPSPQPYVEKIPKASEAAHSRLPQPQFPVLSEFLVQQVIEDAQAKRALTAPKMTSLRVQQPRIVPCGENRRDKYAGLNSSARRLEVMRNCINYIFDNKIQEAKKSFPAVLRGLKSKVTRLALCEELSLHMQQNRVVLENHQFDMVVRLINCALQDCSSMDEHGVAAGLLPLVCAFCRVVGWPGLTVFVSTIKPDCSSMDEHGVAAGLLPLICAFCRKLAPGVMQFAYTLVQDHPVWANLQFWEASFYTDVQQHIKELYHQPDRNGSAKVGRGAVLKYPSETTIAKVGRGVVLKYPSETTIAKVGRGVVLKYPLETTIAKVGWGVVLKYPLETTIAKVGWGAVLKYPLETTIAKVGWGVVLKYPLETTIAKVGWGAVLKYPLETTIAKVGWGAVLKYPLETTIAKVGWGVVLKYPLETTIAKVGWGAVLKYPLETTIAKVGWGVVLKYPLETTIAKVGWGVVLKYPLETTIAKVGWGAVLKYPLETTIAKVGWGVVLKYPLETTIAKVGWGVVLKYPLETTIAKVGWGVVLKYPLETTIAKVGWGAVLKYPLETTIAKVGWGVVLKYPLETTIAKVGWGAVLKYPLETTIAKVGWGAVLKYPLETTIAKVGWGAVLKYPLETTIAKDSHELEVPSSPGMRRRAEVNRSQEKSALDIAAEQLRLWPHRSKDDQQELVNNEESTVYSQAIHYANRMVFMLVPLDTSKGIRANMGNEPESGSNSNVTSSIGGSDSFDAESAQYGEEDSDMTGSVCRFITRFVDKVCTESGVTPDHIKALHAMVPGVTAMHVDSMEQVCRESKRLPPIQKPKILRPELLPGEDIVMEGLRSYLIPDGREEGTGGSMGGPALLPAEGAVFLTTYRTIFKGIPCDPLASEQIVVRSFPVASLTREKKINVQYLSHINEWLSEGLQLRACTFQLVKLAFDEEVTSEDIETFRKLINRLRFPVSVQEMFALSRHHVGPRTMIQKHKEKNATLKEIDAIPGRRSMYGTKDWRALSKTLGKGAKRAGKQIAKRTKYMLPTDSIFMAKVDGDVRKAASLDELASDDAESRPSEKLSLERLKEQPAYRDYVRLGLGSLNGSQARQKTEPFRISQANVKYSTCRSYPALIVVPQSVSDESVRKVARCYRQSRLPVVTWRHPRTRAVLMRSGGFHGKGVMGVLKSAQKSAQLVQAPQSGGSHDTSSSVEQEQYFSALVSATPASRSGTLRQLDLSPSESLTSLFTVRTSDQSDPSTPDSQRKEAANRKLAQPRQGFKHWNSLRSSGRASSGSQIDTGLRLAFENGALSKDSGISNGSIQNMHGSVLYAFGEKSQMKGVKADQFPKCDFIPVDFVEVRHMKASFKKLMRACVPSAPFTDPNLGLLKAVEESEWLQQISHLLQLSGAAVDLLDMQGASVLISLEDGWDVTAQVVSLAQVLLDPFYRTVDGFRVLVEKEWLAFGHRFSHRCNHTQASQGSGFAPVFLQFLDAVHQVLHQFPLSFEFNSYYLKLLAFHSVSGRFKSLLMDSEYERLEAGLLTDKEKHKGVHGDEPTGSLKGAAKDSGKHAHSRTIWDYIGQLHSSSPLLYNVNYQPQQESPVLRPYSCISSLRIWDYFLEEDLSSGQSYDRELMAMAVQHAAEEVPEEQLSPVSNRIIVSACYDNISQHQPNSLEWLLKESRDLEQDLGHLPLKWRFLWDKLEDNSCMPRPRKPSVSTQLVRAHGISTHKRATIEVLIKVSLKSSVHRVSCMPRPRKPSVSTQLVRAHGISTHKRATIEVLIKGKLSTGAEKAFTHPHRFEMASFPTPTYCDFCSQMLWGIAKQGLRCADCGYSCHERCRELVPKHCRRVRALADGGVGGSMVRLDSEADVSKASSTSMVIQGPSDGTLYDQFSSASEEHSIHEGYLYKRGALLKGWKQRWFVLDSNKHQLRYYDAIHDQHCKGFIDLSEVVSVTLSTPLPGAPKKTEDRTFFDLRTVRRVYNFLSSDRQTAQEWIDKIQSCISS</sequence>
<protein>
    <submittedName>
        <fullName evidence="13">SBF1 protein</fullName>
    </submittedName>
</protein>
<evidence type="ECO:0000313" key="14">
    <source>
        <dbReference type="Proteomes" id="UP000838412"/>
    </source>
</evidence>
<keyword evidence="5" id="KW-0479">Metal-binding</keyword>
<dbReference type="Gene3D" id="3.30.60.20">
    <property type="match status" value="1"/>
</dbReference>
<dbReference type="Proteomes" id="UP000838412">
    <property type="component" value="Chromosome 3"/>
</dbReference>
<dbReference type="PROSITE" id="PS50211">
    <property type="entry name" value="DENN"/>
    <property type="match status" value="1"/>
</dbReference>
<dbReference type="Gene3D" id="3.40.50.11500">
    <property type="match status" value="1"/>
</dbReference>
<keyword evidence="14" id="KW-1185">Reference proteome</keyword>
<dbReference type="PANTHER" id="PTHR10807">
    <property type="entry name" value="MYOTUBULARIN-RELATED"/>
    <property type="match status" value="1"/>
</dbReference>
<evidence type="ECO:0000256" key="5">
    <source>
        <dbReference type="ARBA" id="ARBA00022723"/>
    </source>
</evidence>
<dbReference type="SUPFAM" id="SSF50729">
    <property type="entry name" value="PH domain-like"/>
    <property type="match status" value="2"/>
</dbReference>
<feature type="region of interest" description="Disordered" evidence="8">
    <location>
        <begin position="1239"/>
        <end position="1273"/>
    </location>
</feature>
<dbReference type="SMART" id="SM00109">
    <property type="entry name" value="C1"/>
    <property type="match status" value="1"/>
</dbReference>
<dbReference type="InterPro" id="IPR046349">
    <property type="entry name" value="C1-like_sf"/>
</dbReference>
<keyword evidence="7" id="KW-0460">Magnesium</keyword>
<dbReference type="InterPro" id="IPR004182">
    <property type="entry name" value="GRAM"/>
</dbReference>
<dbReference type="InterPro" id="IPR037516">
    <property type="entry name" value="Tripartite_DENN"/>
</dbReference>
<feature type="domain" description="PH" evidence="9">
    <location>
        <begin position="2403"/>
        <end position="2507"/>
    </location>
</feature>
<feature type="compositionally biased region" description="Basic and acidic residues" evidence="8">
    <location>
        <begin position="1172"/>
        <end position="1181"/>
    </location>
</feature>
<feature type="region of interest" description="Disordered" evidence="8">
    <location>
        <begin position="1751"/>
        <end position="1800"/>
    </location>
</feature>
<evidence type="ECO:0000259" key="11">
    <source>
        <dbReference type="PROSITE" id="PS50211"/>
    </source>
</evidence>
<comment type="cofactor">
    <cofactor evidence="1">
        <name>Mg(2+)</name>
        <dbReference type="ChEBI" id="CHEBI:18420"/>
    </cofactor>
</comment>
<accession>A0A8J9ZJK2</accession>
<evidence type="ECO:0000256" key="2">
    <source>
        <dbReference type="ARBA" id="ARBA00007471"/>
    </source>
</evidence>
<dbReference type="Gene3D" id="2.30.29.30">
    <property type="entry name" value="Pleckstrin-homology domain (PH domain)/Phosphotyrosine-binding domain (PTB)"/>
    <property type="match status" value="1"/>
</dbReference>
<name>A0A8J9ZJK2_BRALA</name>
<dbReference type="PROSITE" id="PS51339">
    <property type="entry name" value="PPASE_MYOTUBULARIN"/>
    <property type="match status" value="1"/>
</dbReference>
<feature type="region of interest" description="Disordered" evidence="8">
    <location>
        <begin position="92"/>
        <end position="119"/>
    </location>
</feature>
<dbReference type="InterPro" id="IPR020454">
    <property type="entry name" value="DAG/PE-bd"/>
</dbReference>
<evidence type="ECO:0000259" key="12">
    <source>
        <dbReference type="PROSITE" id="PS51339"/>
    </source>
</evidence>
<evidence type="ECO:0000256" key="3">
    <source>
        <dbReference type="ARBA" id="ARBA00022553"/>
    </source>
</evidence>
<comment type="similarity">
    <text evidence="2">Belongs to the protein-tyrosine phosphatase family. Non-receptor class myotubularin subfamily.</text>
</comment>
<dbReference type="InterPro" id="IPR001849">
    <property type="entry name" value="PH_domain"/>
</dbReference>
<keyword evidence="3" id="KW-0597">Phosphoprotein</keyword>
<dbReference type="SMART" id="SM00799">
    <property type="entry name" value="DENN"/>
    <property type="match status" value="1"/>
</dbReference>
<dbReference type="InterPro" id="IPR002219">
    <property type="entry name" value="PKC_DAG/PE"/>
</dbReference>
<evidence type="ECO:0000256" key="7">
    <source>
        <dbReference type="ARBA" id="ARBA00022842"/>
    </source>
</evidence>
<dbReference type="SUPFAM" id="SSF57889">
    <property type="entry name" value="Cysteine-rich domain"/>
    <property type="match status" value="1"/>
</dbReference>
<feature type="compositionally biased region" description="Low complexity" evidence="8">
    <location>
        <begin position="1754"/>
        <end position="1765"/>
    </location>
</feature>
<dbReference type="InterPro" id="IPR029021">
    <property type="entry name" value="Prot-tyrosine_phosphatase-like"/>
</dbReference>
<dbReference type="OrthoDB" id="74314at2759"/>
<dbReference type="Pfam" id="PF06602">
    <property type="entry name" value="Myotub-related"/>
    <property type="match status" value="1"/>
</dbReference>
<evidence type="ECO:0000256" key="8">
    <source>
        <dbReference type="SAM" id="MobiDB-lite"/>
    </source>
</evidence>
<dbReference type="InterPro" id="IPR011993">
    <property type="entry name" value="PH-like_dom_sf"/>
</dbReference>
<dbReference type="CDD" id="cd20827">
    <property type="entry name" value="C1_Sbf-like"/>
    <property type="match status" value="1"/>
</dbReference>
<dbReference type="SMART" id="SM00568">
    <property type="entry name" value="GRAM"/>
    <property type="match status" value="1"/>
</dbReference>
<feature type="compositionally biased region" description="Low complexity" evidence="8">
    <location>
        <begin position="1788"/>
        <end position="1799"/>
    </location>
</feature>
<dbReference type="SMART" id="SM00801">
    <property type="entry name" value="dDENN"/>
    <property type="match status" value="2"/>
</dbReference>
<dbReference type="SUPFAM" id="SSF52799">
    <property type="entry name" value="(Phosphotyrosine protein) phosphatases II"/>
    <property type="match status" value="1"/>
</dbReference>
<dbReference type="InterPro" id="IPR022096">
    <property type="entry name" value="SBF1/SBF2"/>
</dbReference>
<feature type="region of interest" description="Disordered" evidence="8">
    <location>
        <begin position="1161"/>
        <end position="1181"/>
    </location>
</feature>
<gene>
    <name evidence="13" type="primary">SBF1</name>
    <name evidence="13" type="ORF">BLAG_LOCUS14818</name>
</gene>
<keyword evidence="6" id="KW-0862">Zinc</keyword>
<evidence type="ECO:0000256" key="4">
    <source>
        <dbReference type="ARBA" id="ARBA00022658"/>
    </source>
</evidence>
<dbReference type="Pfam" id="PF00169">
    <property type="entry name" value="PH"/>
    <property type="match status" value="1"/>
</dbReference>
<dbReference type="CDD" id="cd13208">
    <property type="entry name" value="PH-GRAM_MTMR5_MTMR13"/>
    <property type="match status" value="1"/>
</dbReference>
<organism evidence="13 14">
    <name type="scientific">Branchiostoma lanceolatum</name>
    <name type="common">Common lancelet</name>
    <name type="synonym">Amphioxus lanceolatum</name>
    <dbReference type="NCBI Taxonomy" id="7740"/>
    <lineage>
        <taxon>Eukaryota</taxon>
        <taxon>Metazoa</taxon>
        <taxon>Chordata</taxon>
        <taxon>Cephalochordata</taxon>
        <taxon>Leptocardii</taxon>
        <taxon>Amphioxiformes</taxon>
        <taxon>Branchiostomatidae</taxon>
        <taxon>Branchiostoma</taxon>
    </lineage>
</organism>
<dbReference type="Pfam" id="PF02141">
    <property type="entry name" value="DENN"/>
    <property type="match status" value="1"/>
</dbReference>
<dbReference type="SMART" id="SM00800">
    <property type="entry name" value="uDENN"/>
    <property type="match status" value="1"/>
</dbReference>
<feature type="compositionally biased region" description="Polar residues" evidence="8">
    <location>
        <begin position="1247"/>
        <end position="1260"/>
    </location>
</feature>
<feature type="domain" description="Myotubularin phosphatase" evidence="12">
    <location>
        <begin position="1589"/>
        <end position="2122"/>
    </location>
</feature>
<dbReference type="InterPro" id="IPR030564">
    <property type="entry name" value="Myotubularin"/>
</dbReference>
<keyword evidence="4" id="KW-0344">Guanine-nucleotide releasing factor</keyword>
<dbReference type="PROSITE" id="PS00479">
    <property type="entry name" value="ZF_DAG_PE_1"/>
    <property type="match status" value="1"/>
</dbReference>
<dbReference type="CDD" id="cd01235">
    <property type="entry name" value="PH_Sbf1_hMTMR5"/>
    <property type="match status" value="1"/>
</dbReference>
<dbReference type="InterPro" id="IPR010569">
    <property type="entry name" value="Myotubularin-like_Pase_dom"/>
</dbReference>
<evidence type="ECO:0000256" key="6">
    <source>
        <dbReference type="ARBA" id="ARBA00022833"/>
    </source>
</evidence>
<dbReference type="Pfam" id="PF03456">
    <property type="entry name" value="uDENN"/>
    <property type="match status" value="1"/>
</dbReference>
<dbReference type="FunFam" id="3.40.50.11500:FF:000006">
    <property type="entry name" value="SET binding factor 2"/>
    <property type="match status" value="1"/>
</dbReference>
<dbReference type="GO" id="GO:0046872">
    <property type="term" value="F:metal ion binding"/>
    <property type="evidence" value="ECO:0007669"/>
    <property type="project" value="UniProtKB-KW"/>
</dbReference>
<feature type="domain" description="UDENN" evidence="11">
    <location>
        <begin position="6"/>
        <end position="493"/>
    </location>
</feature>
<dbReference type="Gene3D" id="3.30.450.200">
    <property type="match status" value="1"/>
</dbReference>
<evidence type="ECO:0000259" key="9">
    <source>
        <dbReference type="PROSITE" id="PS50003"/>
    </source>
</evidence>
<evidence type="ECO:0000313" key="13">
    <source>
        <dbReference type="EMBL" id="CAH1256562.1"/>
    </source>
</evidence>
<evidence type="ECO:0000256" key="1">
    <source>
        <dbReference type="ARBA" id="ARBA00001946"/>
    </source>
</evidence>
<dbReference type="InterPro" id="IPR001194">
    <property type="entry name" value="cDENN_dom"/>
</dbReference>
<evidence type="ECO:0000259" key="10">
    <source>
        <dbReference type="PROSITE" id="PS50081"/>
    </source>
</evidence>
<dbReference type="EMBL" id="OV696688">
    <property type="protein sequence ID" value="CAH1256562.1"/>
    <property type="molecule type" value="Genomic_DNA"/>
</dbReference>
<dbReference type="SMART" id="SM00233">
    <property type="entry name" value="PH"/>
    <property type="match status" value="1"/>
</dbReference>